<dbReference type="SUPFAM" id="SSF75445">
    <property type="entry name" value="D-ribose-5-phosphate isomerase (RpiA), lid domain"/>
    <property type="match status" value="1"/>
</dbReference>
<organism evidence="6 7">
    <name type="scientific">Mya arenaria</name>
    <name type="common">Soft-shell clam</name>
    <dbReference type="NCBI Taxonomy" id="6604"/>
    <lineage>
        <taxon>Eukaryota</taxon>
        <taxon>Metazoa</taxon>
        <taxon>Spiralia</taxon>
        <taxon>Lophotrochozoa</taxon>
        <taxon>Mollusca</taxon>
        <taxon>Bivalvia</taxon>
        <taxon>Autobranchia</taxon>
        <taxon>Heteroconchia</taxon>
        <taxon>Euheterodonta</taxon>
        <taxon>Imparidentia</taxon>
        <taxon>Neoheterodontei</taxon>
        <taxon>Myida</taxon>
        <taxon>Myoidea</taxon>
        <taxon>Myidae</taxon>
        <taxon>Mya</taxon>
    </lineage>
</organism>
<dbReference type="Proteomes" id="UP001164746">
    <property type="component" value="Chromosome 12"/>
</dbReference>
<evidence type="ECO:0000256" key="5">
    <source>
        <dbReference type="ARBA" id="ARBA00029734"/>
    </source>
</evidence>
<sequence>MSISLSSLKKFHGKSVLFQRLFIFVKNISVKDMSGIDAGKKAAAIAAVNNHIKDQQIVGIGSGTTVVSAVQRIVERVKAENLKLICIPTSFQLDVAIDGADEVDSNLVCIKGGGGCLTQEKIVASCAKEFIVIADERKDVAALGTTWKKGVPLEVVDLAYRPVQIHIERLLGGSAKLRLATQKMGPVVTDNGNFIIDWVFDRPGDWNQINTTLKMIPGVVETGLFVNMAKKAYFGKADGSVQVREPQVQNNGLIHLVLSNLLLQLFLLLHLELTLFLLYESRDGCLHVRVR</sequence>
<evidence type="ECO:0000313" key="7">
    <source>
        <dbReference type="Proteomes" id="UP001164746"/>
    </source>
</evidence>
<keyword evidence="4" id="KW-0413">Isomerase</keyword>
<dbReference type="NCBIfam" id="TIGR00021">
    <property type="entry name" value="rpiA"/>
    <property type="match status" value="1"/>
</dbReference>
<dbReference type="Gene3D" id="3.40.50.1360">
    <property type="match status" value="2"/>
</dbReference>
<reference evidence="6" key="1">
    <citation type="submission" date="2022-11" db="EMBL/GenBank/DDBJ databases">
        <title>Centuries of genome instability and evolution in soft-shell clam transmissible cancer (bioRxiv).</title>
        <authorList>
            <person name="Hart S.F.M."/>
            <person name="Yonemitsu M.A."/>
            <person name="Giersch R.M."/>
            <person name="Beal B.F."/>
            <person name="Arriagada G."/>
            <person name="Davis B.W."/>
            <person name="Ostrander E.A."/>
            <person name="Goff S.P."/>
            <person name="Metzger M.J."/>
        </authorList>
    </citation>
    <scope>NUCLEOTIDE SEQUENCE</scope>
    <source>
        <strain evidence="6">MELC-2E11</strain>
        <tissue evidence="6">Siphon/mantle</tissue>
    </source>
</reference>
<dbReference type="Pfam" id="PF06026">
    <property type="entry name" value="Rib_5-P_isom_A"/>
    <property type="match status" value="1"/>
</dbReference>
<accession>A0ABY7FKC9</accession>
<dbReference type="EMBL" id="CP111023">
    <property type="protein sequence ID" value="WAR22660.1"/>
    <property type="molecule type" value="Genomic_DNA"/>
</dbReference>
<proteinExistence type="inferred from homology"/>
<feature type="non-terminal residue" evidence="6">
    <location>
        <position position="1"/>
    </location>
</feature>
<dbReference type="InterPro" id="IPR037171">
    <property type="entry name" value="NagB/RpiA_transferase-like"/>
</dbReference>
<evidence type="ECO:0000256" key="1">
    <source>
        <dbReference type="ARBA" id="ARBA00004988"/>
    </source>
</evidence>
<evidence type="ECO:0000256" key="4">
    <source>
        <dbReference type="ARBA" id="ARBA00023235"/>
    </source>
</evidence>
<comment type="pathway">
    <text evidence="1">Carbohydrate degradation; pentose phosphate pathway; D-ribose 5-phosphate from D-ribulose 5-phosphate (non-oxidative stage): step 1/1.</text>
</comment>
<dbReference type="SUPFAM" id="SSF100950">
    <property type="entry name" value="NagB/RpiA/CoA transferase-like"/>
    <property type="match status" value="1"/>
</dbReference>
<gene>
    <name evidence="6" type="ORF">MAR_016634</name>
</gene>
<keyword evidence="7" id="KW-1185">Reference proteome</keyword>
<evidence type="ECO:0000313" key="6">
    <source>
        <dbReference type="EMBL" id="WAR22660.1"/>
    </source>
</evidence>
<evidence type="ECO:0000256" key="3">
    <source>
        <dbReference type="ARBA" id="ARBA00011959"/>
    </source>
</evidence>
<dbReference type="PANTHER" id="PTHR11934">
    <property type="entry name" value="RIBOSE-5-PHOSPHATE ISOMERASE"/>
    <property type="match status" value="1"/>
</dbReference>
<protein>
    <recommendedName>
        <fullName evidence="3">ribose-5-phosphate isomerase</fullName>
        <ecNumber evidence="3">5.3.1.6</ecNumber>
    </recommendedName>
    <alternativeName>
        <fullName evidence="5">Phosphoriboisomerase</fullName>
    </alternativeName>
</protein>
<dbReference type="Gene3D" id="3.30.70.260">
    <property type="match status" value="1"/>
</dbReference>
<dbReference type="EC" id="5.3.1.6" evidence="3"/>
<dbReference type="PANTHER" id="PTHR11934:SF0">
    <property type="entry name" value="RIBOSE-5-PHOSPHATE ISOMERASE"/>
    <property type="match status" value="1"/>
</dbReference>
<dbReference type="InterPro" id="IPR004788">
    <property type="entry name" value="Ribose5P_isomerase_type_A"/>
</dbReference>
<comment type="similarity">
    <text evidence="2">Belongs to the ribose 5-phosphate isomerase family.</text>
</comment>
<evidence type="ECO:0000256" key="2">
    <source>
        <dbReference type="ARBA" id="ARBA00008088"/>
    </source>
</evidence>
<name>A0ABY7FKC9_MYAAR</name>
<dbReference type="CDD" id="cd01398">
    <property type="entry name" value="RPI_A"/>
    <property type="match status" value="1"/>
</dbReference>